<name>A0AAN9R2V6_CANGL</name>
<keyword evidence="2" id="KW-1185">Reference proteome</keyword>
<dbReference type="AlphaFoldDB" id="A0AAN9R2V6"/>
<dbReference type="EMBL" id="JAYMYQ010000001">
    <property type="protein sequence ID" value="KAK7360260.1"/>
    <property type="molecule type" value="Genomic_DNA"/>
</dbReference>
<sequence>MCALVLAYAVRENQHGELHPELNVNDLLKIFKLLPRTQCCDVQRILLQFFYNHLALFSPKKSPLGRASLETT</sequence>
<proteinExistence type="predicted"/>
<protein>
    <submittedName>
        <fullName evidence="1">Uncharacterized protein</fullName>
    </submittedName>
</protein>
<reference evidence="1 2" key="1">
    <citation type="submission" date="2024-01" db="EMBL/GenBank/DDBJ databases">
        <title>The genomes of 5 underutilized Papilionoideae crops provide insights into root nodulation and disease resistanc.</title>
        <authorList>
            <person name="Jiang F."/>
        </authorList>
    </citation>
    <scope>NUCLEOTIDE SEQUENCE [LARGE SCALE GENOMIC DNA]</scope>
    <source>
        <strain evidence="1">LVBAO_FW01</strain>
        <tissue evidence="1">Leaves</tissue>
    </source>
</reference>
<comment type="caution">
    <text evidence="1">The sequence shown here is derived from an EMBL/GenBank/DDBJ whole genome shotgun (WGS) entry which is preliminary data.</text>
</comment>
<organism evidence="1 2">
    <name type="scientific">Canavalia gladiata</name>
    <name type="common">Sword bean</name>
    <name type="synonym">Dolichos gladiatus</name>
    <dbReference type="NCBI Taxonomy" id="3824"/>
    <lineage>
        <taxon>Eukaryota</taxon>
        <taxon>Viridiplantae</taxon>
        <taxon>Streptophyta</taxon>
        <taxon>Embryophyta</taxon>
        <taxon>Tracheophyta</taxon>
        <taxon>Spermatophyta</taxon>
        <taxon>Magnoliopsida</taxon>
        <taxon>eudicotyledons</taxon>
        <taxon>Gunneridae</taxon>
        <taxon>Pentapetalae</taxon>
        <taxon>rosids</taxon>
        <taxon>fabids</taxon>
        <taxon>Fabales</taxon>
        <taxon>Fabaceae</taxon>
        <taxon>Papilionoideae</taxon>
        <taxon>50 kb inversion clade</taxon>
        <taxon>NPAAA clade</taxon>
        <taxon>indigoferoid/millettioid clade</taxon>
        <taxon>Phaseoleae</taxon>
        <taxon>Canavalia</taxon>
    </lineage>
</organism>
<dbReference type="Proteomes" id="UP001367508">
    <property type="component" value="Unassembled WGS sequence"/>
</dbReference>
<gene>
    <name evidence="1" type="ORF">VNO77_02243</name>
</gene>
<accession>A0AAN9R2V6</accession>
<evidence type="ECO:0000313" key="2">
    <source>
        <dbReference type="Proteomes" id="UP001367508"/>
    </source>
</evidence>
<evidence type="ECO:0000313" key="1">
    <source>
        <dbReference type="EMBL" id="KAK7360260.1"/>
    </source>
</evidence>